<protein>
    <submittedName>
        <fullName evidence="1">Uncharacterized protein</fullName>
    </submittedName>
</protein>
<evidence type="ECO:0000313" key="1">
    <source>
        <dbReference type="EMBL" id="AIT74663.1"/>
    </source>
</evidence>
<dbReference type="EMBL" id="KM607001">
    <property type="protein sequence ID" value="AIT74663.1"/>
    <property type="molecule type" value="Genomic_DNA"/>
</dbReference>
<dbReference type="Proteomes" id="UP000029931">
    <property type="component" value="Genome"/>
</dbReference>
<reference evidence="1 2" key="1">
    <citation type="submission" date="2014-09" db="EMBL/GenBank/DDBJ databases">
        <title>Complete Genome Sequences of T4-like Bacteriophages RB3, RB5, RB6, RB7, RB9, RB10, RB27, RB33, RB55, RB59, and RB68.</title>
        <authorList>
            <person name="Yaung S.J."/>
            <person name="Esvelt K.M."/>
            <person name="Church G.M."/>
        </authorList>
    </citation>
    <scope>NUCLEOTIDE SEQUENCE [LARGE SCALE GENOMIC DNA]</scope>
</reference>
<evidence type="ECO:0000313" key="2">
    <source>
        <dbReference type="Proteomes" id="UP000029931"/>
    </source>
</evidence>
<accession>A0A097J682</accession>
<sequence>MKVLKKMFEWFNRPNSMYIDDAPTVVLGKTNESSEENV</sequence>
<name>A0A097J682_BPR32</name>
<organism evidence="1 2">
    <name type="scientific">Enterobacteria phage RB33</name>
    <dbReference type="NCBI Taxonomy" id="134822"/>
    <lineage>
        <taxon>Viruses</taxon>
        <taxon>Duplodnaviria</taxon>
        <taxon>Heunggongvirae</taxon>
        <taxon>Uroviricota</taxon>
        <taxon>Caudoviricetes</taxon>
        <taxon>Pantevenvirales</taxon>
        <taxon>Straboviridae</taxon>
        <taxon>Tevenvirinae</taxon>
        <taxon>Tequatrovirus</taxon>
        <taxon>Enterobacteria phage RB32</taxon>
    </lineage>
</organism>
<proteinExistence type="predicted"/>
<gene>
    <name evidence="1" type="ORF">RB33_025</name>
</gene>